<feature type="transmembrane region" description="Helical" evidence="1">
    <location>
        <begin position="32"/>
        <end position="53"/>
    </location>
</feature>
<evidence type="ECO:0000256" key="1">
    <source>
        <dbReference type="SAM" id="Phobius"/>
    </source>
</evidence>
<evidence type="ECO:0000313" key="2">
    <source>
        <dbReference type="EMBL" id="GAA0171169.1"/>
    </source>
</evidence>
<keyword evidence="1" id="KW-0812">Transmembrane</keyword>
<evidence type="ECO:0000313" key="3">
    <source>
        <dbReference type="Proteomes" id="UP001454036"/>
    </source>
</evidence>
<protein>
    <submittedName>
        <fullName evidence="2">Uncharacterized protein</fullName>
    </submittedName>
</protein>
<organism evidence="2 3">
    <name type="scientific">Lithospermum erythrorhizon</name>
    <name type="common">Purple gromwell</name>
    <name type="synonym">Lithospermum officinale var. erythrorhizon</name>
    <dbReference type="NCBI Taxonomy" id="34254"/>
    <lineage>
        <taxon>Eukaryota</taxon>
        <taxon>Viridiplantae</taxon>
        <taxon>Streptophyta</taxon>
        <taxon>Embryophyta</taxon>
        <taxon>Tracheophyta</taxon>
        <taxon>Spermatophyta</taxon>
        <taxon>Magnoliopsida</taxon>
        <taxon>eudicotyledons</taxon>
        <taxon>Gunneridae</taxon>
        <taxon>Pentapetalae</taxon>
        <taxon>asterids</taxon>
        <taxon>lamiids</taxon>
        <taxon>Boraginales</taxon>
        <taxon>Boraginaceae</taxon>
        <taxon>Boraginoideae</taxon>
        <taxon>Lithospermeae</taxon>
        <taxon>Lithospermum</taxon>
    </lineage>
</organism>
<keyword evidence="3" id="KW-1185">Reference proteome</keyword>
<keyword evidence="1" id="KW-0472">Membrane</keyword>
<dbReference type="Proteomes" id="UP001454036">
    <property type="component" value="Unassembled WGS sequence"/>
</dbReference>
<comment type="caution">
    <text evidence="2">The sequence shown here is derived from an EMBL/GenBank/DDBJ whole genome shotgun (WGS) entry which is preliminary data.</text>
</comment>
<dbReference type="AlphaFoldDB" id="A0AAV3R451"/>
<keyword evidence="1" id="KW-1133">Transmembrane helix</keyword>
<reference evidence="2 3" key="1">
    <citation type="submission" date="2024-01" db="EMBL/GenBank/DDBJ databases">
        <title>The complete chloroplast genome sequence of Lithospermum erythrorhizon: insights into the phylogenetic relationship among Boraginaceae species and the maternal lineages of purple gromwells.</title>
        <authorList>
            <person name="Okada T."/>
            <person name="Watanabe K."/>
        </authorList>
    </citation>
    <scope>NUCLEOTIDE SEQUENCE [LARGE SCALE GENOMIC DNA]</scope>
</reference>
<sequence>MLPREHPAPLQELLGEDYENIVIELSNDDSGIGAATALLTILSYVYLITIIVGQGNSQCEYVMQVRTLETASYFVDEVKSVYNGLQVVCP</sequence>
<name>A0AAV3R451_LITER</name>
<proteinExistence type="predicted"/>
<accession>A0AAV3R451</accession>
<dbReference type="EMBL" id="BAABME010007555">
    <property type="protein sequence ID" value="GAA0171169.1"/>
    <property type="molecule type" value="Genomic_DNA"/>
</dbReference>
<gene>
    <name evidence="2" type="ORF">LIER_25266</name>
</gene>